<feature type="chain" id="PRO_5025348246" evidence="1">
    <location>
        <begin position="18"/>
        <end position="161"/>
    </location>
</feature>
<dbReference type="EMBL" id="GIFC01012262">
    <property type="protein sequence ID" value="MXU94345.1"/>
    <property type="molecule type" value="Transcribed_RNA"/>
</dbReference>
<protein>
    <submittedName>
        <fullName evidence="2">Putative secreted protein</fullName>
    </submittedName>
</protein>
<name>A0A6B0UXH9_IXORI</name>
<keyword evidence="1" id="KW-0732">Signal</keyword>
<organism evidence="2">
    <name type="scientific">Ixodes ricinus</name>
    <name type="common">Common tick</name>
    <name type="synonym">Acarus ricinus</name>
    <dbReference type="NCBI Taxonomy" id="34613"/>
    <lineage>
        <taxon>Eukaryota</taxon>
        <taxon>Metazoa</taxon>
        <taxon>Ecdysozoa</taxon>
        <taxon>Arthropoda</taxon>
        <taxon>Chelicerata</taxon>
        <taxon>Arachnida</taxon>
        <taxon>Acari</taxon>
        <taxon>Parasitiformes</taxon>
        <taxon>Ixodida</taxon>
        <taxon>Ixodoidea</taxon>
        <taxon>Ixodidae</taxon>
        <taxon>Ixodinae</taxon>
        <taxon>Ixodes</taxon>
    </lineage>
</organism>
<evidence type="ECO:0000256" key="1">
    <source>
        <dbReference type="SAM" id="SignalP"/>
    </source>
</evidence>
<accession>A0A6B0UXH9</accession>
<proteinExistence type="predicted"/>
<reference evidence="2" key="1">
    <citation type="submission" date="2019-12" db="EMBL/GenBank/DDBJ databases">
        <title>An insight into the sialome of adult female Ixodes ricinus ticks feeding for 6 days.</title>
        <authorList>
            <person name="Perner J."/>
            <person name="Ribeiro J.M.C."/>
        </authorList>
    </citation>
    <scope>NUCLEOTIDE SEQUENCE</scope>
    <source>
        <strain evidence="2">Semi-engorged</strain>
        <tissue evidence="2">Salivary glands</tissue>
    </source>
</reference>
<sequence length="161" mass="17982">MTWVMTVLGWFRSDTWALIAWDSQPTQRWRGKCDPRAWTRTPTVSSDRRATTRVGVPGLPVWATTRVGVPGLPVLDDGQLRGTVNPFAVFSLLCVTPWVTGESHTDRAAIISRGTSIKNPTAHILFHHPFRILLSLVKRKKITVTKFDLFWGAGTLGSELC</sequence>
<feature type="signal peptide" evidence="1">
    <location>
        <begin position="1"/>
        <end position="17"/>
    </location>
</feature>
<dbReference type="AlphaFoldDB" id="A0A6B0UXH9"/>
<evidence type="ECO:0000313" key="2">
    <source>
        <dbReference type="EMBL" id="MXU94345.1"/>
    </source>
</evidence>